<dbReference type="Proteomes" id="UP000321196">
    <property type="component" value="Unassembled WGS sequence"/>
</dbReference>
<dbReference type="OrthoDB" id="4943423at2"/>
<dbReference type="RefSeq" id="WP_147826081.1">
    <property type="nucleotide sequence ID" value="NZ_BAAARG010000003.1"/>
</dbReference>
<proteinExistence type="predicted"/>
<dbReference type="AlphaFoldDB" id="A0A5C8HLB4"/>
<dbReference type="EMBL" id="VRSW01000003">
    <property type="protein sequence ID" value="TXK04025.1"/>
    <property type="molecule type" value="Genomic_DNA"/>
</dbReference>
<sequence length="203" mass="22421">MHDEAQSRWVIREEASHAVMVALYARQALGIRGRHELPTLRNAPIAAPIRSDREHDALERQWRLYWDLTVEPRAHTHSGPLDLVDGFGDFVALPVTDADELRAAMVPLAPAAMAYAAEASQRYSDESSRRGGEARRPYVNAISTLHRTTGRSANDFELNVEVLPLSQRGVWWIGALTIAITDSVRSDVVAFDSALAAVVDEIG</sequence>
<accession>A0A5C8HLB4</accession>
<name>A0A5C8HLB4_9MICO</name>
<evidence type="ECO:0000313" key="1">
    <source>
        <dbReference type="EMBL" id="TXK04025.1"/>
    </source>
</evidence>
<organism evidence="1 2">
    <name type="scientific">Microbacterium mitrae</name>
    <dbReference type="NCBI Taxonomy" id="664640"/>
    <lineage>
        <taxon>Bacteria</taxon>
        <taxon>Bacillati</taxon>
        <taxon>Actinomycetota</taxon>
        <taxon>Actinomycetes</taxon>
        <taxon>Micrococcales</taxon>
        <taxon>Microbacteriaceae</taxon>
        <taxon>Microbacterium</taxon>
    </lineage>
</organism>
<comment type="caution">
    <text evidence="1">The sequence shown here is derived from an EMBL/GenBank/DDBJ whole genome shotgun (WGS) entry which is preliminary data.</text>
</comment>
<reference evidence="1 2" key="1">
    <citation type="submission" date="2019-08" db="EMBL/GenBank/DDBJ databases">
        <authorList>
            <person name="Dong K."/>
        </authorList>
    </citation>
    <scope>NUCLEOTIDE SEQUENCE [LARGE SCALE GENOMIC DNA]</scope>
    <source>
        <strain evidence="1 2">M4-8</strain>
    </source>
</reference>
<keyword evidence="2" id="KW-1185">Reference proteome</keyword>
<gene>
    <name evidence="1" type="ORF">FVP60_09640</name>
</gene>
<evidence type="ECO:0000313" key="2">
    <source>
        <dbReference type="Proteomes" id="UP000321196"/>
    </source>
</evidence>
<protein>
    <submittedName>
        <fullName evidence="1">Zinc-binding alcohol dehydrogenase</fullName>
    </submittedName>
</protein>